<dbReference type="Gene3D" id="3.90.1170.10">
    <property type="entry name" value="Ribosomal protein L10e/L16"/>
    <property type="match status" value="1"/>
</dbReference>
<evidence type="ECO:0000256" key="3">
    <source>
        <dbReference type="ARBA" id="ARBA00023274"/>
    </source>
</evidence>
<keyword evidence="3 4" id="KW-0687">Ribonucleoprotein</keyword>
<dbReference type="EMBL" id="CAWUHC010000019">
    <property type="protein sequence ID" value="CAK7217074.1"/>
    <property type="molecule type" value="Genomic_DNA"/>
</dbReference>
<dbReference type="GO" id="GO:0005840">
    <property type="term" value="C:ribosome"/>
    <property type="evidence" value="ECO:0007669"/>
    <property type="project" value="UniProtKB-KW"/>
</dbReference>
<dbReference type="InterPro" id="IPR020798">
    <property type="entry name" value="Ribosomal_uL16_CS"/>
</dbReference>
<dbReference type="CDD" id="cd01433">
    <property type="entry name" value="Ribosomal_L16_L10e"/>
    <property type="match status" value="1"/>
</dbReference>
<keyword evidence="2 4" id="KW-0689">Ribosomal protein</keyword>
<evidence type="ECO:0000256" key="1">
    <source>
        <dbReference type="ARBA" id="ARBA00008931"/>
    </source>
</evidence>
<gene>
    <name evidence="5" type="primary">mrpl16</name>
    <name evidence="5" type="ORF">SBRCBS47491_003039</name>
</gene>
<organism evidence="5 6">
    <name type="scientific">Sporothrix bragantina</name>
    <dbReference type="NCBI Taxonomy" id="671064"/>
    <lineage>
        <taxon>Eukaryota</taxon>
        <taxon>Fungi</taxon>
        <taxon>Dikarya</taxon>
        <taxon>Ascomycota</taxon>
        <taxon>Pezizomycotina</taxon>
        <taxon>Sordariomycetes</taxon>
        <taxon>Sordariomycetidae</taxon>
        <taxon>Ophiostomatales</taxon>
        <taxon>Ophiostomataceae</taxon>
        <taxon>Sporothrix</taxon>
    </lineage>
</organism>
<dbReference type="PANTHER" id="PTHR12220">
    <property type="entry name" value="50S/60S RIBOSOMAL PROTEIN L16"/>
    <property type="match status" value="1"/>
</dbReference>
<reference evidence="5 6" key="1">
    <citation type="submission" date="2024-01" db="EMBL/GenBank/DDBJ databases">
        <authorList>
            <person name="Allen C."/>
            <person name="Tagirdzhanova G."/>
        </authorList>
    </citation>
    <scope>NUCLEOTIDE SEQUENCE [LARGE SCALE GENOMIC DNA]</scope>
</reference>
<dbReference type="PANTHER" id="PTHR12220:SF13">
    <property type="entry name" value="LARGE RIBOSOMAL SUBUNIT PROTEIN UL16M"/>
    <property type="match status" value="1"/>
</dbReference>
<dbReference type="Pfam" id="PF00252">
    <property type="entry name" value="Ribosomal_L16"/>
    <property type="match status" value="1"/>
</dbReference>
<comment type="similarity">
    <text evidence="1 4">Belongs to the universal ribosomal protein uL16 family.</text>
</comment>
<dbReference type="InterPro" id="IPR000114">
    <property type="entry name" value="Ribosomal_uL16_bact-type"/>
</dbReference>
<evidence type="ECO:0000313" key="6">
    <source>
        <dbReference type="Proteomes" id="UP001642406"/>
    </source>
</evidence>
<name>A0ABP0BBS5_9PEZI</name>
<evidence type="ECO:0000256" key="2">
    <source>
        <dbReference type="ARBA" id="ARBA00022980"/>
    </source>
</evidence>
<dbReference type="InterPro" id="IPR036920">
    <property type="entry name" value="Ribosomal_uL16_sf"/>
</dbReference>
<sequence>MQPSMPGAALLRQAFQRLSITTSSSITSSATISSSSSSAVASARTFSTRPAMASALIRPATLARTTSASTSSFSPLFLLRAFSATAAAQGTWLEPSLNRRKRMMKGRPRVATGGSVKGTTVVWGDYGLRMYDHHRRITAKQLKVAEDTIKQRLRGQKYRLYKRVNCNIGVFYSGNEMRMGKGKGSFDHWAARVAVNRIIFELRGAVHEQVVRDAFRLAGNKLPGQYEFVVKGDAPVVGITKLEDGITLEDLKRARKPVAEVAAAAAVEQVNNNASTSAPPS</sequence>
<evidence type="ECO:0000313" key="5">
    <source>
        <dbReference type="EMBL" id="CAK7217074.1"/>
    </source>
</evidence>
<comment type="caution">
    <text evidence="5">The sequence shown here is derived from an EMBL/GenBank/DDBJ whole genome shotgun (WGS) entry which is preliminary data.</text>
</comment>
<accession>A0ABP0BBS5</accession>
<dbReference type="PROSITE" id="PS00701">
    <property type="entry name" value="RIBOSOMAL_L16_2"/>
    <property type="match status" value="1"/>
</dbReference>
<dbReference type="Proteomes" id="UP001642406">
    <property type="component" value="Unassembled WGS sequence"/>
</dbReference>
<dbReference type="SUPFAM" id="SSF54686">
    <property type="entry name" value="Ribosomal protein L16p/L10e"/>
    <property type="match status" value="1"/>
</dbReference>
<dbReference type="InterPro" id="IPR016180">
    <property type="entry name" value="Ribosomal_uL16_dom"/>
</dbReference>
<dbReference type="NCBIfam" id="TIGR01164">
    <property type="entry name" value="rplP_bact"/>
    <property type="match status" value="1"/>
</dbReference>
<dbReference type="PRINTS" id="PR00060">
    <property type="entry name" value="RIBOSOMALL16"/>
</dbReference>
<proteinExistence type="inferred from homology"/>
<keyword evidence="6" id="KW-1185">Reference proteome</keyword>
<protein>
    <submittedName>
        <fullName evidence="5">39S ribosomal protein L16, mitochondrial</fullName>
    </submittedName>
</protein>
<dbReference type="InterPro" id="IPR047873">
    <property type="entry name" value="Ribosomal_uL16"/>
</dbReference>
<evidence type="ECO:0000256" key="4">
    <source>
        <dbReference type="RuleBase" id="RU004413"/>
    </source>
</evidence>